<evidence type="ECO:0000313" key="3">
    <source>
        <dbReference type="Proteomes" id="UP000020825"/>
    </source>
</evidence>
<dbReference type="EMBL" id="JAOG01000003">
    <property type="protein sequence ID" value="EUA53568.1"/>
    <property type="molecule type" value="Genomic_DNA"/>
</dbReference>
<sequence>MRQVGRREAHTGRRYDHCGSDPDDPKNTPNTGPHGLNSLLTDIVAIGMINGV</sequence>
<dbReference type="AlphaFoldDB" id="X8CDR1"/>
<dbReference type="Proteomes" id="UP000020825">
    <property type="component" value="Unassembled WGS sequence"/>
</dbReference>
<comment type="caution">
    <text evidence="2">The sequence shown here is derived from an EMBL/GenBank/DDBJ whole genome shotgun (WGS) entry which is preliminary data.</text>
</comment>
<feature type="compositionally biased region" description="Basic and acidic residues" evidence="1">
    <location>
        <begin position="1"/>
        <end position="26"/>
    </location>
</feature>
<gene>
    <name evidence="2" type="ORF">I550_5206</name>
</gene>
<name>X8CDR1_MYCIT</name>
<evidence type="ECO:0000256" key="1">
    <source>
        <dbReference type="SAM" id="MobiDB-lite"/>
    </source>
</evidence>
<accession>X8CDR1</accession>
<proteinExistence type="predicted"/>
<protein>
    <submittedName>
        <fullName evidence="2">Uncharacterized protein</fullName>
    </submittedName>
</protein>
<feature type="region of interest" description="Disordered" evidence="1">
    <location>
        <begin position="1"/>
        <end position="37"/>
    </location>
</feature>
<organism evidence="2 3">
    <name type="scientific">Mycobacterium intracellulare 1956</name>
    <dbReference type="NCBI Taxonomy" id="1299331"/>
    <lineage>
        <taxon>Bacteria</taxon>
        <taxon>Bacillati</taxon>
        <taxon>Actinomycetota</taxon>
        <taxon>Actinomycetes</taxon>
        <taxon>Mycobacteriales</taxon>
        <taxon>Mycobacteriaceae</taxon>
        <taxon>Mycobacterium</taxon>
        <taxon>Mycobacterium avium complex (MAC)</taxon>
    </lineage>
</organism>
<evidence type="ECO:0000313" key="2">
    <source>
        <dbReference type="EMBL" id="EUA53568.1"/>
    </source>
</evidence>
<reference evidence="2 3" key="1">
    <citation type="submission" date="2013-12" db="EMBL/GenBank/DDBJ databases">
        <authorList>
            <person name="Zelazny A."/>
            <person name="Olivier K."/>
            <person name="Holland S."/>
            <person name="Lenaerts A."/>
            <person name="Ordway D."/>
            <person name="DeGroote M.A."/>
            <person name="Parker T."/>
            <person name="Sizemore C."/>
            <person name="Tallon L.J."/>
            <person name="Sadzewicz L.K."/>
            <person name="Sengamalay N."/>
            <person name="Fraser C.M."/>
            <person name="Hine E."/>
            <person name="Shefchek K.A."/>
            <person name="Das S.P."/>
            <person name="Tettelin H."/>
        </authorList>
    </citation>
    <scope>NUCLEOTIDE SEQUENCE [LARGE SCALE GENOMIC DNA]</scope>
    <source>
        <strain evidence="2 3">1956</strain>
    </source>
</reference>